<keyword evidence="3" id="KW-1185">Reference proteome</keyword>
<accession>A0ABU6QH85</accession>
<evidence type="ECO:0000256" key="1">
    <source>
        <dbReference type="SAM" id="MobiDB-lite"/>
    </source>
</evidence>
<organism evidence="2 3">
    <name type="scientific">Stylosanthes scabra</name>
    <dbReference type="NCBI Taxonomy" id="79078"/>
    <lineage>
        <taxon>Eukaryota</taxon>
        <taxon>Viridiplantae</taxon>
        <taxon>Streptophyta</taxon>
        <taxon>Embryophyta</taxon>
        <taxon>Tracheophyta</taxon>
        <taxon>Spermatophyta</taxon>
        <taxon>Magnoliopsida</taxon>
        <taxon>eudicotyledons</taxon>
        <taxon>Gunneridae</taxon>
        <taxon>Pentapetalae</taxon>
        <taxon>rosids</taxon>
        <taxon>fabids</taxon>
        <taxon>Fabales</taxon>
        <taxon>Fabaceae</taxon>
        <taxon>Papilionoideae</taxon>
        <taxon>50 kb inversion clade</taxon>
        <taxon>dalbergioids sensu lato</taxon>
        <taxon>Dalbergieae</taxon>
        <taxon>Pterocarpus clade</taxon>
        <taxon>Stylosanthes</taxon>
    </lineage>
</organism>
<proteinExistence type="predicted"/>
<dbReference type="Proteomes" id="UP001341840">
    <property type="component" value="Unassembled WGS sequence"/>
</dbReference>
<comment type="caution">
    <text evidence="2">The sequence shown here is derived from an EMBL/GenBank/DDBJ whole genome shotgun (WGS) entry which is preliminary data.</text>
</comment>
<evidence type="ECO:0000313" key="2">
    <source>
        <dbReference type="EMBL" id="MED6111239.1"/>
    </source>
</evidence>
<sequence length="112" mass="13193">MDQLRHLNPAIDYSMISLDTRWDPKAKRIYNPKAEAQEQSEPVAEEQPESHMGRVSGRMLRKFRWWRKAGNAPFQVEGKRVHAATFVYMWYFLRLDICQVLGTWPPSMVLSL</sequence>
<feature type="region of interest" description="Disordered" evidence="1">
    <location>
        <begin position="31"/>
        <end position="54"/>
    </location>
</feature>
<reference evidence="2 3" key="1">
    <citation type="journal article" date="2023" name="Plants (Basel)">
        <title>Bridging the Gap: Combining Genomics and Transcriptomics Approaches to Understand Stylosanthes scabra, an Orphan Legume from the Brazilian Caatinga.</title>
        <authorList>
            <person name="Ferreira-Neto J.R.C."/>
            <person name="da Silva M.D."/>
            <person name="Binneck E."/>
            <person name="de Melo N.F."/>
            <person name="da Silva R.H."/>
            <person name="de Melo A.L.T.M."/>
            <person name="Pandolfi V."/>
            <person name="Bustamante F.O."/>
            <person name="Brasileiro-Vidal A.C."/>
            <person name="Benko-Iseppon A.M."/>
        </authorList>
    </citation>
    <scope>NUCLEOTIDE SEQUENCE [LARGE SCALE GENOMIC DNA]</scope>
    <source>
        <tissue evidence="2">Leaves</tissue>
    </source>
</reference>
<gene>
    <name evidence="2" type="ORF">PIB30_050792</name>
</gene>
<dbReference type="EMBL" id="JASCZI010000353">
    <property type="protein sequence ID" value="MED6111239.1"/>
    <property type="molecule type" value="Genomic_DNA"/>
</dbReference>
<protein>
    <submittedName>
        <fullName evidence="2">Uncharacterized protein</fullName>
    </submittedName>
</protein>
<name>A0ABU6QH85_9FABA</name>
<evidence type="ECO:0000313" key="3">
    <source>
        <dbReference type="Proteomes" id="UP001341840"/>
    </source>
</evidence>